<proteinExistence type="predicted"/>
<name>A0ACC2GTV1_DALPE</name>
<organism evidence="1 2">
    <name type="scientific">Dallia pectoralis</name>
    <name type="common">Alaska blackfish</name>
    <dbReference type="NCBI Taxonomy" id="75939"/>
    <lineage>
        <taxon>Eukaryota</taxon>
        <taxon>Metazoa</taxon>
        <taxon>Chordata</taxon>
        <taxon>Craniata</taxon>
        <taxon>Vertebrata</taxon>
        <taxon>Euteleostomi</taxon>
        <taxon>Actinopterygii</taxon>
        <taxon>Neopterygii</taxon>
        <taxon>Teleostei</taxon>
        <taxon>Protacanthopterygii</taxon>
        <taxon>Esociformes</taxon>
        <taxon>Umbridae</taxon>
        <taxon>Dallia</taxon>
    </lineage>
</organism>
<accession>A0ACC2GTV1</accession>
<comment type="caution">
    <text evidence="1">The sequence shown here is derived from an EMBL/GenBank/DDBJ whole genome shotgun (WGS) entry which is preliminary data.</text>
</comment>
<dbReference type="EMBL" id="CM055736">
    <property type="protein sequence ID" value="KAJ8007129.1"/>
    <property type="molecule type" value="Genomic_DNA"/>
</dbReference>
<dbReference type="Proteomes" id="UP001157502">
    <property type="component" value="Chromosome 9"/>
</dbReference>
<keyword evidence="2" id="KW-1185">Reference proteome</keyword>
<gene>
    <name evidence="1" type="ORF">DPEC_G00114350</name>
</gene>
<evidence type="ECO:0000313" key="2">
    <source>
        <dbReference type="Proteomes" id="UP001157502"/>
    </source>
</evidence>
<evidence type="ECO:0000313" key="1">
    <source>
        <dbReference type="EMBL" id="KAJ8007129.1"/>
    </source>
</evidence>
<reference evidence="1" key="1">
    <citation type="submission" date="2021-05" db="EMBL/GenBank/DDBJ databases">
        <authorList>
            <person name="Pan Q."/>
            <person name="Jouanno E."/>
            <person name="Zahm M."/>
            <person name="Klopp C."/>
            <person name="Cabau C."/>
            <person name="Louis A."/>
            <person name="Berthelot C."/>
            <person name="Parey E."/>
            <person name="Roest Crollius H."/>
            <person name="Montfort J."/>
            <person name="Robinson-Rechavi M."/>
            <person name="Bouchez O."/>
            <person name="Lampietro C."/>
            <person name="Lopez Roques C."/>
            <person name="Donnadieu C."/>
            <person name="Postlethwait J."/>
            <person name="Bobe J."/>
            <person name="Dillon D."/>
            <person name="Chandos A."/>
            <person name="von Hippel F."/>
            <person name="Guiguen Y."/>
        </authorList>
    </citation>
    <scope>NUCLEOTIDE SEQUENCE</scope>
    <source>
        <strain evidence="1">YG-Jan2019</strain>
    </source>
</reference>
<sequence length="498" mass="55987">MTAAGLQNPFGAPRLLTIQKLFSHFQWDFLGGLSSTYQDRSVVISWGVSSGRLGYLLSECVGDSLLDVSTALALTLHSRGEETHLSKDAMAARLSLPEEDLCCPVCCDIFRDPIVLKCTHSFCASCLQQYWSGKSAGRDCPLCRRESEDEPVASLTLKNLCDSYIHVGEAVGTAGELCKPGELCCQHGERLKLFCLHDKEPICVVCHTSRKHRNHECCPVEEAIDDMKEDIKSTLTTLQEKREALDKMKNQYENTLTHIQIQARFVEKQVRNEFEQLHNFLQAEETARLAALKEEEDLKSETMSQMIREMGITIANLSDTIEAINEMAALENIDFLHKCKKTMASTQCSTLENPLMVSEALINVAKHLGSLKFKVWKKMQVMIKYTPVTLDPNTAAPWLILSDDLSSVRESDDKQKLPDNPERFDPDTAVLGSEGFTSGKHVWDVEEKIIWQCPLECHEPPNNNRCGLVSVTFPSRSRSFRRFEKCCTKSSYSTGVFS</sequence>
<protein>
    <submittedName>
        <fullName evidence="1">Uncharacterized protein</fullName>
    </submittedName>
</protein>